<dbReference type="SUPFAM" id="SSF117281">
    <property type="entry name" value="Kelch motif"/>
    <property type="match status" value="1"/>
</dbReference>
<organism evidence="2 3">
    <name type="scientific">Giardia muris</name>
    <dbReference type="NCBI Taxonomy" id="5742"/>
    <lineage>
        <taxon>Eukaryota</taxon>
        <taxon>Metamonada</taxon>
        <taxon>Diplomonadida</taxon>
        <taxon>Hexamitidae</taxon>
        <taxon>Giardiinae</taxon>
        <taxon>Giardia</taxon>
    </lineage>
</organism>
<reference evidence="2 3" key="1">
    <citation type="submission" date="2019-05" db="EMBL/GenBank/DDBJ databases">
        <title>The compact genome of Giardia muris reveals important steps in the evolution of intestinal protozoan parasites.</title>
        <authorList>
            <person name="Xu F."/>
            <person name="Jimenez-Gonzalez A."/>
            <person name="Einarsson E."/>
            <person name="Astvaldsson A."/>
            <person name="Peirasmaki D."/>
            <person name="Eckmann L."/>
            <person name="Andersson J.O."/>
            <person name="Svard S.G."/>
            <person name="Jerlstrom-Hultqvist J."/>
        </authorList>
    </citation>
    <scope>NUCLEOTIDE SEQUENCE [LARGE SCALE GENOMIC DNA]</scope>
    <source>
        <strain evidence="2 3">Roberts-Thomson</strain>
    </source>
</reference>
<dbReference type="AlphaFoldDB" id="A0A4Z1SXM4"/>
<dbReference type="VEuPathDB" id="GiardiaDB:GMRT_11418"/>
<dbReference type="OrthoDB" id="10251809at2759"/>
<feature type="compositionally biased region" description="Basic and acidic residues" evidence="1">
    <location>
        <begin position="324"/>
        <end position="333"/>
    </location>
</feature>
<proteinExistence type="predicted"/>
<evidence type="ECO:0000313" key="2">
    <source>
        <dbReference type="EMBL" id="TNJ28278.1"/>
    </source>
</evidence>
<sequence length="363" mass="41213">MADSKYIIYGRSCPTDYGIYYLHVDIHKDVVYFELWKVFATTKRVEIIKQPLPLRFKSVELHGIRIAASHPYIFIAIASIEFEHLYFYLLHTEAYTLVPIVLMGARIPLRINYGLCHVEKGVFFIVGGMNPGGIYCHDSYALDLANGKCRKVRQLPCGADGLSLTALAPGVVGLFGGYGSVHEFSYLQYRMSMNEWTEIPEQTDILPGRRWKPSLFWIDDNSLLIVGGYSGRNMTDLVVYVPEHHLWIPITPELLPLQSREEGMIVRSKDQRSLIVLGGGTSTHDSIDLSILQKHIFVATQRHLQNQRINRVEAQVGAQQDSPKSQEARRDAKSSQVWNLLEEIKRRVRNAGGDQSLLDLSWA</sequence>
<name>A0A4Z1SXM4_GIAMU</name>
<accession>A0A4Z1SXM4</accession>
<dbReference type="EMBL" id="VDLU01000002">
    <property type="protein sequence ID" value="TNJ28278.1"/>
    <property type="molecule type" value="Genomic_DNA"/>
</dbReference>
<evidence type="ECO:0000313" key="3">
    <source>
        <dbReference type="Proteomes" id="UP000315496"/>
    </source>
</evidence>
<evidence type="ECO:0000256" key="1">
    <source>
        <dbReference type="SAM" id="MobiDB-lite"/>
    </source>
</evidence>
<dbReference type="Gene3D" id="2.120.10.80">
    <property type="entry name" value="Kelch-type beta propeller"/>
    <property type="match status" value="1"/>
</dbReference>
<gene>
    <name evidence="2" type="ORF">GMRT_11418</name>
</gene>
<protein>
    <submittedName>
        <fullName evidence="2">Kelch motif-containing protein</fullName>
    </submittedName>
</protein>
<keyword evidence="3" id="KW-1185">Reference proteome</keyword>
<comment type="caution">
    <text evidence="2">The sequence shown here is derived from an EMBL/GenBank/DDBJ whole genome shotgun (WGS) entry which is preliminary data.</text>
</comment>
<dbReference type="Pfam" id="PF24681">
    <property type="entry name" value="Kelch_KLHDC2_KLHL20_DRC7"/>
    <property type="match status" value="1"/>
</dbReference>
<dbReference type="Proteomes" id="UP000315496">
    <property type="component" value="Chromosome 2"/>
</dbReference>
<dbReference type="InterPro" id="IPR015915">
    <property type="entry name" value="Kelch-typ_b-propeller"/>
</dbReference>
<feature type="region of interest" description="Disordered" evidence="1">
    <location>
        <begin position="314"/>
        <end position="333"/>
    </location>
</feature>